<protein>
    <submittedName>
        <fullName evidence="1">Uncharacterized protein</fullName>
    </submittedName>
</protein>
<organism evidence="1">
    <name type="scientific">Opuntia streptacantha</name>
    <name type="common">Prickly pear cactus</name>
    <name type="synonym">Opuntia cardona</name>
    <dbReference type="NCBI Taxonomy" id="393608"/>
    <lineage>
        <taxon>Eukaryota</taxon>
        <taxon>Viridiplantae</taxon>
        <taxon>Streptophyta</taxon>
        <taxon>Embryophyta</taxon>
        <taxon>Tracheophyta</taxon>
        <taxon>Spermatophyta</taxon>
        <taxon>Magnoliopsida</taxon>
        <taxon>eudicotyledons</taxon>
        <taxon>Gunneridae</taxon>
        <taxon>Pentapetalae</taxon>
        <taxon>Caryophyllales</taxon>
        <taxon>Cactineae</taxon>
        <taxon>Cactaceae</taxon>
        <taxon>Opuntioideae</taxon>
        <taxon>Opuntia</taxon>
    </lineage>
</organism>
<evidence type="ECO:0000313" key="1">
    <source>
        <dbReference type="EMBL" id="MBA4672036.1"/>
    </source>
</evidence>
<dbReference type="AlphaFoldDB" id="A0A7C9APC2"/>
<proteinExistence type="predicted"/>
<name>A0A7C9APC2_OPUST</name>
<sequence>MNLQTRKLLHRYNSHSLLYSLCIPSQHITIQLFSMISVWEVSQALLGASIYDSFEGRYQQGLGERLRGCHLLPNSAFSLHSTDPTSIFSDWDGVGGLPTMLHHFHKLLCRLPQAFSPET</sequence>
<reference evidence="1" key="2">
    <citation type="submission" date="2020-07" db="EMBL/GenBank/DDBJ databases">
        <authorList>
            <person name="Vera ALvarez R."/>
            <person name="Arias-Moreno D.M."/>
            <person name="Jimenez-Jacinto V."/>
            <person name="Jimenez-Bremont J.F."/>
            <person name="Swaminathan K."/>
            <person name="Moose S.P."/>
            <person name="Guerrero-Gonzalez M.L."/>
            <person name="Marino-Ramirez L."/>
            <person name="Landsman D."/>
            <person name="Rodriguez-Kessler M."/>
            <person name="Delgado-Sanchez P."/>
        </authorList>
    </citation>
    <scope>NUCLEOTIDE SEQUENCE</scope>
    <source>
        <tissue evidence="1">Cladode</tissue>
    </source>
</reference>
<accession>A0A7C9APC2</accession>
<reference evidence="1" key="1">
    <citation type="journal article" date="2013" name="J. Plant Res.">
        <title>Effect of fungi and light on seed germination of three Opuntia species from semiarid lands of central Mexico.</title>
        <authorList>
            <person name="Delgado-Sanchez P."/>
            <person name="Jimenez-Bremont J.F."/>
            <person name="Guerrero-Gonzalez Mde L."/>
            <person name="Flores J."/>
        </authorList>
    </citation>
    <scope>NUCLEOTIDE SEQUENCE</scope>
    <source>
        <tissue evidence="1">Cladode</tissue>
    </source>
</reference>
<dbReference type="EMBL" id="GISG01253177">
    <property type="protein sequence ID" value="MBA4672036.1"/>
    <property type="molecule type" value="Transcribed_RNA"/>
</dbReference>